<evidence type="ECO:0000256" key="4">
    <source>
        <dbReference type="ARBA" id="ARBA00022777"/>
    </source>
</evidence>
<accession>A0A1T2XNG4</accession>
<keyword evidence="2 8" id="KW-0808">Transferase</keyword>
<dbReference type="GO" id="GO:0015949">
    <property type="term" value="P:nucleobase-containing small molecule interconversion"/>
    <property type="evidence" value="ECO:0007669"/>
    <property type="project" value="TreeGrafter"/>
</dbReference>
<dbReference type="NCBIfam" id="TIGR00017">
    <property type="entry name" value="cmk"/>
    <property type="match status" value="1"/>
</dbReference>
<comment type="similarity">
    <text evidence="1 8">Belongs to the cytidylate kinase family. Type 1 subfamily.</text>
</comment>
<protein>
    <recommendedName>
        <fullName evidence="8">Cytidylate kinase</fullName>
        <shortName evidence="8">CK</shortName>
        <ecNumber evidence="8">2.7.4.25</ecNumber>
    </recommendedName>
    <alternativeName>
        <fullName evidence="8">Cytidine monophosphate kinase</fullName>
        <shortName evidence="8">CMP kinase</shortName>
    </alternativeName>
</protein>
<keyword evidence="8" id="KW-0963">Cytoplasm</keyword>
<keyword evidence="5 8" id="KW-0067">ATP-binding</keyword>
<dbReference type="InterPro" id="IPR027417">
    <property type="entry name" value="P-loop_NTPase"/>
</dbReference>
<evidence type="ECO:0000256" key="3">
    <source>
        <dbReference type="ARBA" id="ARBA00022741"/>
    </source>
</evidence>
<dbReference type="EC" id="2.7.4.25" evidence="8"/>
<keyword evidence="11" id="KW-1185">Reference proteome</keyword>
<dbReference type="HAMAP" id="MF_00238">
    <property type="entry name" value="Cytidyl_kinase_type1"/>
    <property type="match status" value="1"/>
</dbReference>
<name>A0A1T2XNG4_9BACL</name>
<dbReference type="PANTHER" id="PTHR21299">
    <property type="entry name" value="CYTIDYLATE KINASE/PANTOATE-BETA-ALANINE LIGASE"/>
    <property type="match status" value="1"/>
</dbReference>
<dbReference type="GO" id="GO:0036431">
    <property type="term" value="F:dCMP kinase activity"/>
    <property type="evidence" value="ECO:0007669"/>
    <property type="project" value="InterPro"/>
</dbReference>
<dbReference type="EMBL" id="MSZX01000001">
    <property type="protein sequence ID" value="OPA81420.1"/>
    <property type="molecule type" value="Genomic_DNA"/>
</dbReference>
<dbReference type="Proteomes" id="UP000190188">
    <property type="component" value="Unassembled WGS sequence"/>
</dbReference>
<dbReference type="PANTHER" id="PTHR21299:SF2">
    <property type="entry name" value="CYTIDYLATE KINASE"/>
    <property type="match status" value="1"/>
</dbReference>
<evidence type="ECO:0000256" key="8">
    <source>
        <dbReference type="HAMAP-Rule" id="MF_00238"/>
    </source>
</evidence>
<dbReference type="InterPro" id="IPR011994">
    <property type="entry name" value="Cytidylate_kinase_dom"/>
</dbReference>
<dbReference type="GO" id="GO:0006220">
    <property type="term" value="P:pyrimidine nucleotide metabolic process"/>
    <property type="evidence" value="ECO:0007669"/>
    <property type="project" value="UniProtKB-UniRule"/>
</dbReference>
<evidence type="ECO:0000313" key="10">
    <source>
        <dbReference type="EMBL" id="OPA81420.1"/>
    </source>
</evidence>
<keyword evidence="3 8" id="KW-0547">Nucleotide-binding</keyword>
<dbReference type="STRING" id="1324314.BVG16_03675"/>
<evidence type="ECO:0000256" key="5">
    <source>
        <dbReference type="ARBA" id="ARBA00022840"/>
    </source>
</evidence>
<dbReference type="AlphaFoldDB" id="A0A1T2XNG4"/>
<dbReference type="OrthoDB" id="9807434at2"/>
<sequence length="242" mass="27359">MLALRRNTLLDNHQRGRLDKINIAIDGPAGAGKSTVARKVAKELTYVYVDTGAMYRAVTWFMLGHDISSDETDRVIHAMRELHIELIPGEECQQVIVNGEDVTDYIRANHISKNVSSYAKIGPLRTKLVEMQRNIASSKGVVMDGRDIGTHVLPQAELKIFLTASVEERAIRRYQEIKDNQQVTLEQLMHDIAERDRQDEQREISPLVCAEDAIRLDTTSMNIEEVVNQIISYCRTITDGAK</sequence>
<evidence type="ECO:0000256" key="6">
    <source>
        <dbReference type="ARBA" id="ARBA00047615"/>
    </source>
</evidence>
<comment type="catalytic activity">
    <reaction evidence="7 8">
        <text>CMP + ATP = CDP + ADP</text>
        <dbReference type="Rhea" id="RHEA:11600"/>
        <dbReference type="ChEBI" id="CHEBI:30616"/>
        <dbReference type="ChEBI" id="CHEBI:58069"/>
        <dbReference type="ChEBI" id="CHEBI:60377"/>
        <dbReference type="ChEBI" id="CHEBI:456216"/>
        <dbReference type="EC" id="2.7.4.25"/>
    </reaction>
</comment>
<dbReference type="Pfam" id="PF02224">
    <property type="entry name" value="Cytidylate_kin"/>
    <property type="match status" value="1"/>
</dbReference>
<gene>
    <name evidence="8" type="primary">cmk</name>
    <name evidence="10" type="ORF">BVG16_03675</name>
</gene>
<proteinExistence type="inferred from homology"/>
<dbReference type="Gene3D" id="3.40.50.300">
    <property type="entry name" value="P-loop containing nucleotide triphosphate hydrolases"/>
    <property type="match status" value="1"/>
</dbReference>
<evidence type="ECO:0000256" key="2">
    <source>
        <dbReference type="ARBA" id="ARBA00022679"/>
    </source>
</evidence>
<dbReference type="GO" id="GO:0036430">
    <property type="term" value="F:CMP kinase activity"/>
    <property type="evidence" value="ECO:0007669"/>
    <property type="project" value="RHEA"/>
</dbReference>
<evidence type="ECO:0000256" key="7">
    <source>
        <dbReference type="ARBA" id="ARBA00048478"/>
    </source>
</evidence>
<keyword evidence="4 8" id="KW-0418">Kinase</keyword>
<feature type="domain" description="Cytidylate kinase" evidence="9">
    <location>
        <begin position="23"/>
        <end position="235"/>
    </location>
</feature>
<dbReference type="SUPFAM" id="SSF52540">
    <property type="entry name" value="P-loop containing nucleoside triphosphate hydrolases"/>
    <property type="match status" value="1"/>
</dbReference>
<reference evidence="10 11" key="1">
    <citation type="submission" date="2017-01" db="EMBL/GenBank/DDBJ databases">
        <title>Genome analysis of Paenibacillus selenitrireducens ES3-24.</title>
        <authorList>
            <person name="Xu D."/>
            <person name="Yao R."/>
            <person name="Zheng S."/>
        </authorList>
    </citation>
    <scope>NUCLEOTIDE SEQUENCE [LARGE SCALE GENOMIC DNA]</scope>
    <source>
        <strain evidence="10 11">ES3-24</strain>
    </source>
</reference>
<evidence type="ECO:0000256" key="1">
    <source>
        <dbReference type="ARBA" id="ARBA00009427"/>
    </source>
</evidence>
<comment type="catalytic activity">
    <reaction evidence="6 8">
        <text>dCMP + ATP = dCDP + ADP</text>
        <dbReference type="Rhea" id="RHEA:25094"/>
        <dbReference type="ChEBI" id="CHEBI:30616"/>
        <dbReference type="ChEBI" id="CHEBI:57566"/>
        <dbReference type="ChEBI" id="CHEBI:58593"/>
        <dbReference type="ChEBI" id="CHEBI:456216"/>
        <dbReference type="EC" id="2.7.4.25"/>
    </reaction>
</comment>
<comment type="caution">
    <text evidence="10">The sequence shown here is derived from an EMBL/GenBank/DDBJ whole genome shotgun (WGS) entry which is preliminary data.</text>
</comment>
<evidence type="ECO:0000313" key="11">
    <source>
        <dbReference type="Proteomes" id="UP000190188"/>
    </source>
</evidence>
<dbReference type="CDD" id="cd02020">
    <property type="entry name" value="CMPK"/>
    <property type="match status" value="1"/>
</dbReference>
<dbReference type="CDD" id="cd02019">
    <property type="entry name" value="NK"/>
    <property type="match status" value="1"/>
</dbReference>
<organism evidence="10 11">
    <name type="scientific">Paenibacillus selenitireducens</name>
    <dbReference type="NCBI Taxonomy" id="1324314"/>
    <lineage>
        <taxon>Bacteria</taxon>
        <taxon>Bacillati</taxon>
        <taxon>Bacillota</taxon>
        <taxon>Bacilli</taxon>
        <taxon>Bacillales</taxon>
        <taxon>Paenibacillaceae</taxon>
        <taxon>Paenibacillus</taxon>
    </lineage>
</organism>
<comment type="subcellular location">
    <subcellularLocation>
        <location evidence="8">Cytoplasm</location>
    </subcellularLocation>
</comment>
<feature type="binding site" evidence="8">
    <location>
        <begin position="27"/>
        <end position="35"/>
    </location>
    <ligand>
        <name>ATP</name>
        <dbReference type="ChEBI" id="CHEBI:30616"/>
    </ligand>
</feature>
<dbReference type="GO" id="GO:0005524">
    <property type="term" value="F:ATP binding"/>
    <property type="evidence" value="ECO:0007669"/>
    <property type="project" value="UniProtKB-UniRule"/>
</dbReference>
<evidence type="ECO:0000259" key="9">
    <source>
        <dbReference type="Pfam" id="PF02224"/>
    </source>
</evidence>
<dbReference type="InterPro" id="IPR003136">
    <property type="entry name" value="Cytidylate_kin"/>
</dbReference>
<dbReference type="GO" id="GO:0005829">
    <property type="term" value="C:cytosol"/>
    <property type="evidence" value="ECO:0007669"/>
    <property type="project" value="TreeGrafter"/>
</dbReference>